<proteinExistence type="predicted"/>
<dbReference type="SMART" id="SM00471">
    <property type="entry name" value="HDc"/>
    <property type="match status" value="1"/>
</dbReference>
<name>A0A9D2IEF7_9FIRM</name>
<organism evidence="2 3">
    <name type="scientific">Candidatus Borkfalkia avistercoris</name>
    <dbReference type="NCBI Taxonomy" id="2838504"/>
    <lineage>
        <taxon>Bacteria</taxon>
        <taxon>Bacillati</taxon>
        <taxon>Bacillota</taxon>
        <taxon>Clostridia</taxon>
        <taxon>Christensenellales</taxon>
        <taxon>Christensenellaceae</taxon>
        <taxon>Candidatus Borkfalkia</taxon>
    </lineage>
</organism>
<dbReference type="NCBIfam" id="NF003009">
    <property type="entry name" value="PRK03826.1"/>
    <property type="match status" value="1"/>
</dbReference>
<evidence type="ECO:0000313" key="3">
    <source>
        <dbReference type="Proteomes" id="UP000824132"/>
    </source>
</evidence>
<dbReference type="AlphaFoldDB" id="A0A9D2IEF7"/>
<dbReference type="EC" id="3.1.3.89" evidence="2"/>
<accession>A0A9D2IEF7</accession>
<sequence>MYDFYAFLDRMKYIRRWSLMRSSREENVMEHSWQVAVFAHALAVIDSKIYKNAVDAEKAVLYALYHECSEVMTGDLPTPIKYYNAEIRGAYKEIEDRASGRLLSMLPDELKESLSPFVLPDRESREYAIAKAADKLSAYVKCVEELKAGNAEFKKAKESIGRELKEKGLACVDYFTENFLPAFLLTLDEMDGLD</sequence>
<evidence type="ECO:0000259" key="1">
    <source>
        <dbReference type="SMART" id="SM00471"/>
    </source>
</evidence>
<dbReference type="InterPro" id="IPR003607">
    <property type="entry name" value="HD/PDEase_dom"/>
</dbReference>
<keyword evidence="2" id="KW-0378">Hydrolase</keyword>
<reference evidence="2" key="2">
    <citation type="submission" date="2021-04" db="EMBL/GenBank/DDBJ databases">
        <authorList>
            <person name="Gilroy R."/>
        </authorList>
    </citation>
    <scope>NUCLEOTIDE SEQUENCE</scope>
    <source>
        <strain evidence="2">CHK187-5294</strain>
    </source>
</reference>
<dbReference type="Pfam" id="PF12917">
    <property type="entry name" value="YfbR-like"/>
    <property type="match status" value="1"/>
</dbReference>
<dbReference type="Proteomes" id="UP000824132">
    <property type="component" value="Unassembled WGS sequence"/>
</dbReference>
<protein>
    <submittedName>
        <fullName evidence="2">5'-deoxynucleotidase</fullName>
        <ecNumber evidence="2">3.1.3.89</ecNumber>
    </submittedName>
</protein>
<gene>
    <name evidence="2" type="primary">yfbR</name>
    <name evidence="2" type="ORF">H9727_07030</name>
</gene>
<reference evidence="2" key="1">
    <citation type="journal article" date="2021" name="PeerJ">
        <title>Extensive microbial diversity within the chicken gut microbiome revealed by metagenomics and culture.</title>
        <authorList>
            <person name="Gilroy R."/>
            <person name="Ravi A."/>
            <person name="Getino M."/>
            <person name="Pursley I."/>
            <person name="Horton D.L."/>
            <person name="Alikhan N.F."/>
            <person name="Baker D."/>
            <person name="Gharbi K."/>
            <person name="Hall N."/>
            <person name="Watson M."/>
            <person name="Adriaenssens E.M."/>
            <person name="Foster-Nyarko E."/>
            <person name="Jarju S."/>
            <person name="Secka A."/>
            <person name="Antonio M."/>
            <person name="Oren A."/>
            <person name="Chaudhuri R.R."/>
            <person name="La Ragione R."/>
            <person name="Hildebrand F."/>
            <person name="Pallen M.J."/>
        </authorList>
    </citation>
    <scope>NUCLEOTIDE SEQUENCE</scope>
    <source>
        <strain evidence="2">CHK187-5294</strain>
    </source>
</reference>
<comment type="caution">
    <text evidence="2">The sequence shown here is derived from an EMBL/GenBank/DDBJ whole genome shotgun (WGS) entry which is preliminary data.</text>
</comment>
<feature type="domain" description="HD/PDEase" evidence="1">
    <location>
        <begin position="24"/>
        <end position="148"/>
    </location>
</feature>
<evidence type="ECO:0000313" key="2">
    <source>
        <dbReference type="EMBL" id="HIZ04023.1"/>
    </source>
</evidence>
<dbReference type="Gene3D" id="1.10.3210.10">
    <property type="entry name" value="Hypothetical protein af1432"/>
    <property type="match status" value="1"/>
</dbReference>
<dbReference type="SUPFAM" id="SSF109604">
    <property type="entry name" value="HD-domain/PDEase-like"/>
    <property type="match status" value="1"/>
</dbReference>
<dbReference type="EMBL" id="DXCL01000042">
    <property type="protein sequence ID" value="HIZ04023.1"/>
    <property type="molecule type" value="Genomic_DNA"/>
</dbReference>
<dbReference type="GO" id="GO:0002953">
    <property type="term" value="F:5'-deoxynucleotidase activity"/>
    <property type="evidence" value="ECO:0007669"/>
    <property type="project" value="UniProtKB-EC"/>
</dbReference>